<evidence type="ECO:0000256" key="1">
    <source>
        <dbReference type="ARBA" id="ARBA00004613"/>
    </source>
</evidence>
<sequence length="198" mass="22050">MHETGAAHEAIRIYPESINRGWEGAPYAVVNRGEDIAFVQQIIQEVARTYNVDRSRIYAIGHSNGGGMTATVACRLPHVFAGAASIGGAYYDPVNQGCSDAPIPFLIMHGRGDTMIRFEGGHRHGVHYIGVDSLMSSYIRRNGCAWPPRIDAIPGGHRHVYQCSREELQLITNPQNHTWNRVPDASQEAWNFLSRQRL</sequence>
<dbReference type="GO" id="GO:0005576">
    <property type="term" value="C:extracellular region"/>
    <property type="evidence" value="ECO:0007669"/>
    <property type="project" value="UniProtKB-SubCell"/>
</dbReference>
<dbReference type="Gene3D" id="3.40.50.1820">
    <property type="entry name" value="alpha/beta hydrolase"/>
    <property type="match status" value="1"/>
</dbReference>
<evidence type="ECO:0000256" key="7">
    <source>
        <dbReference type="ARBA" id="ARBA00023326"/>
    </source>
</evidence>
<keyword evidence="6" id="KW-0119">Carbohydrate metabolism</keyword>
<dbReference type="Proteomes" id="UP000254467">
    <property type="component" value="Unassembled WGS sequence"/>
</dbReference>
<feature type="domain" description="Peptidase S9 prolyl oligopeptidase catalytic" evidence="8">
    <location>
        <begin position="41"/>
        <end position="88"/>
    </location>
</feature>
<evidence type="ECO:0000259" key="8">
    <source>
        <dbReference type="Pfam" id="PF00326"/>
    </source>
</evidence>
<dbReference type="Pfam" id="PF00326">
    <property type="entry name" value="Peptidase_S9"/>
    <property type="match status" value="1"/>
</dbReference>
<dbReference type="GO" id="GO:0030600">
    <property type="term" value="F:feruloyl esterase activity"/>
    <property type="evidence" value="ECO:0007669"/>
    <property type="project" value="InterPro"/>
</dbReference>
<evidence type="ECO:0000313" key="9">
    <source>
        <dbReference type="EMBL" id="STC69377.1"/>
    </source>
</evidence>
<reference evidence="9 10" key="1">
    <citation type="submission" date="2018-06" db="EMBL/GenBank/DDBJ databases">
        <authorList>
            <consortium name="Pathogen Informatics"/>
            <person name="Doyle S."/>
        </authorList>
    </citation>
    <scope>NUCLEOTIDE SEQUENCE [LARGE SCALE GENOMIC DNA]</scope>
    <source>
        <strain evidence="9 10">NCTC11862</strain>
    </source>
</reference>
<dbReference type="EMBL" id="UFXQ01000001">
    <property type="protein sequence ID" value="STC69377.1"/>
    <property type="molecule type" value="Genomic_DNA"/>
</dbReference>
<dbReference type="SUPFAM" id="SSF53474">
    <property type="entry name" value="alpha/beta-Hydrolases"/>
    <property type="match status" value="1"/>
</dbReference>
<dbReference type="GO" id="GO:0006508">
    <property type="term" value="P:proteolysis"/>
    <property type="evidence" value="ECO:0007669"/>
    <property type="project" value="InterPro"/>
</dbReference>
<evidence type="ECO:0000256" key="5">
    <source>
        <dbReference type="ARBA" id="ARBA00022801"/>
    </source>
</evidence>
<evidence type="ECO:0000256" key="4">
    <source>
        <dbReference type="ARBA" id="ARBA00022729"/>
    </source>
</evidence>
<keyword evidence="3" id="KW-0858">Xylan degradation</keyword>
<keyword evidence="5" id="KW-0378">Hydrolase</keyword>
<dbReference type="PANTHER" id="PTHR38050">
    <property type="match status" value="1"/>
</dbReference>
<dbReference type="InterPro" id="IPR001375">
    <property type="entry name" value="Peptidase_S9_cat"/>
</dbReference>
<dbReference type="AlphaFoldDB" id="A0A376CME0"/>
<keyword evidence="7" id="KW-0624">Polysaccharide degradation</keyword>
<dbReference type="GO" id="GO:0045493">
    <property type="term" value="P:xylan catabolic process"/>
    <property type="evidence" value="ECO:0007669"/>
    <property type="project" value="UniProtKB-KW"/>
</dbReference>
<keyword evidence="10" id="KW-1185">Reference proteome</keyword>
<evidence type="ECO:0000313" key="10">
    <source>
        <dbReference type="Proteomes" id="UP000254467"/>
    </source>
</evidence>
<dbReference type="STRING" id="35756.GCA_001044155_01110"/>
<keyword evidence="4" id="KW-0732">Signal</keyword>
<evidence type="ECO:0000256" key="6">
    <source>
        <dbReference type="ARBA" id="ARBA00023277"/>
    </source>
</evidence>
<gene>
    <name evidence="9" type="ORF">NCTC11862_01163</name>
</gene>
<dbReference type="GO" id="GO:0008236">
    <property type="term" value="F:serine-type peptidase activity"/>
    <property type="evidence" value="ECO:0007669"/>
    <property type="project" value="InterPro"/>
</dbReference>
<dbReference type="InterPro" id="IPR029058">
    <property type="entry name" value="AB_hydrolase_fold"/>
</dbReference>
<dbReference type="PANTHER" id="PTHR38050:SF2">
    <property type="entry name" value="FERULOYL ESTERASE C-RELATED"/>
    <property type="match status" value="1"/>
</dbReference>
<accession>A0A376CME0</accession>
<comment type="subcellular location">
    <subcellularLocation>
        <location evidence="1">Secreted</location>
    </subcellularLocation>
</comment>
<dbReference type="InterPro" id="IPR043595">
    <property type="entry name" value="FaeB/C/D"/>
</dbReference>
<organism evidence="9 10">
    <name type="scientific">Corynebacterium pilosum</name>
    <dbReference type="NCBI Taxonomy" id="35756"/>
    <lineage>
        <taxon>Bacteria</taxon>
        <taxon>Bacillati</taxon>
        <taxon>Actinomycetota</taxon>
        <taxon>Actinomycetes</taxon>
        <taxon>Mycobacteriales</taxon>
        <taxon>Corynebacteriaceae</taxon>
        <taxon>Corynebacterium</taxon>
    </lineage>
</organism>
<protein>
    <submittedName>
        <fullName evidence="9">Polyhydroxybutyrate depolymerase</fullName>
    </submittedName>
</protein>
<proteinExistence type="predicted"/>
<keyword evidence="2" id="KW-0964">Secreted</keyword>
<evidence type="ECO:0000256" key="2">
    <source>
        <dbReference type="ARBA" id="ARBA00022525"/>
    </source>
</evidence>
<name>A0A376CME0_9CORY</name>
<evidence type="ECO:0000256" key="3">
    <source>
        <dbReference type="ARBA" id="ARBA00022651"/>
    </source>
</evidence>